<dbReference type="SMART" id="SM00829">
    <property type="entry name" value="PKS_ER"/>
    <property type="match status" value="1"/>
</dbReference>
<dbReference type="InterPro" id="IPR014043">
    <property type="entry name" value="Acyl_transferase_dom"/>
</dbReference>
<dbReference type="Gene3D" id="1.10.1200.10">
    <property type="entry name" value="ACP-like"/>
    <property type="match status" value="1"/>
</dbReference>
<dbReference type="Gene3D" id="3.90.180.10">
    <property type="entry name" value="Medium-chain alcohol dehydrogenases, catalytic domain"/>
    <property type="match status" value="1"/>
</dbReference>
<dbReference type="PANTHER" id="PTHR43775:SF29">
    <property type="entry name" value="ASPERFURANONE POLYKETIDE SYNTHASE AFOG-RELATED"/>
    <property type="match status" value="1"/>
</dbReference>
<dbReference type="SMART" id="SM00822">
    <property type="entry name" value="PKS_KR"/>
    <property type="match status" value="1"/>
</dbReference>
<dbReference type="Gene3D" id="3.40.47.10">
    <property type="match status" value="1"/>
</dbReference>
<dbReference type="InterPro" id="IPR049551">
    <property type="entry name" value="PKS_DH_C"/>
</dbReference>
<evidence type="ECO:0000313" key="13">
    <source>
        <dbReference type="Proteomes" id="UP000266188"/>
    </source>
</evidence>
<dbReference type="InterPro" id="IPR013217">
    <property type="entry name" value="Methyltransf_12"/>
</dbReference>
<evidence type="ECO:0000256" key="8">
    <source>
        <dbReference type="PROSITE-ProRule" id="PRU01363"/>
    </source>
</evidence>
<dbReference type="InterPro" id="IPR036736">
    <property type="entry name" value="ACP-like_sf"/>
</dbReference>
<dbReference type="SUPFAM" id="SSF53901">
    <property type="entry name" value="Thiolase-like"/>
    <property type="match status" value="1"/>
</dbReference>
<evidence type="ECO:0000259" key="10">
    <source>
        <dbReference type="PROSITE" id="PS52004"/>
    </source>
</evidence>
<dbReference type="InterPro" id="IPR020841">
    <property type="entry name" value="PKS_Beta-ketoAc_synthase_dom"/>
</dbReference>
<dbReference type="Pfam" id="PF23114">
    <property type="entry name" value="NAD-bd_HRPKS_sdrA"/>
    <property type="match status" value="1"/>
</dbReference>
<dbReference type="InterPro" id="IPR020843">
    <property type="entry name" value="ER"/>
</dbReference>
<protein>
    <submittedName>
        <fullName evidence="12">Polyketide synthase</fullName>
    </submittedName>
</protein>
<reference evidence="13" key="1">
    <citation type="submission" date="2017-02" db="EMBL/GenBank/DDBJ databases">
        <authorList>
            <person name="Tafer H."/>
            <person name="Lopandic K."/>
        </authorList>
    </citation>
    <scope>NUCLEOTIDE SEQUENCE [LARGE SCALE GENOMIC DNA]</scope>
    <source>
        <strain evidence="13">CBS 366.77</strain>
    </source>
</reference>
<keyword evidence="4" id="KW-0521">NADP</keyword>
<dbReference type="InterPro" id="IPR009081">
    <property type="entry name" value="PP-bd_ACP"/>
</dbReference>
<dbReference type="GO" id="GO:0004312">
    <property type="term" value="F:fatty acid synthase activity"/>
    <property type="evidence" value="ECO:0007669"/>
    <property type="project" value="TreeGrafter"/>
</dbReference>
<keyword evidence="13" id="KW-1185">Reference proteome</keyword>
<feature type="domain" description="Ketosynthase family 3 (KS3)" evidence="10">
    <location>
        <begin position="24"/>
        <end position="449"/>
    </location>
</feature>
<feature type="region of interest" description="C-terminal hotdog fold" evidence="8">
    <location>
        <begin position="1108"/>
        <end position="1268"/>
    </location>
</feature>
<evidence type="ECO:0000256" key="5">
    <source>
        <dbReference type="ARBA" id="ARBA00023002"/>
    </source>
</evidence>
<gene>
    <name evidence="12" type="ORF">PHISCL_00578</name>
</gene>
<dbReference type="Pfam" id="PF16197">
    <property type="entry name" value="KAsynt_C_assoc"/>
    <property type="match status" value="1"/>
</dbReference>
<dbReference type="Pfam" id="PF21089">
    <property type="entry name" value="PKS_DH_N"/>
    <property type="match status" value="1"/>
</dbReference>
<dbReference type="InterPro" id="IPR016039">
    <property type="entry name" value="Thiolase-like"/>
</dbReference>
<dbReference type="Pfam" id="PF08659">
    <property type="entry name" value="KR"/>
    <property type="match status" value="1"/>
</dbReference>
<organism evidence="12 13">
    <name type="scientific">Aspergillus sclerotialis</name>
    <dbReference type="NCBI Taxonomy" id="2070753"/>
    <lineage>
        <taxon>Eukaryota</taxon>
        <taxon>Fungi</taxon>
        <taxon>Dikarya</taxon>
        <taxon>Ascomycota</taxon>
        <taxon>Pezizomycotina</taxon>
        <taxon>Eurotiomycetes</taxon>
        <taxon>Eurotiomycetidae</taxon>
        <taxon>Eurotiales</taxon>
        <taxon>Aspergillaceae</taxon>
        <taxon>Aspergillus</taxon>
        <taxon>Aspergillus subgen. Polypaecilum</taxon>
    </lineage>
</organism>
<dbReference type="Pfam" id="PF08242">
    <property type="entry name" value="Methyltransf_12"/>
    <property type="match status" value="1"/>
</dbReference>
<accession>A0A3A3ACS7</accession>
<dbReference type="Pfam" id="PF14765">
    <property type="entry name" value="PS-DH"/>
    <property type="match status" value="1"/>
</dbReference>
<evidence type="ECO:0000259" key="11">
    <source>
        <dbReference type="PROSITE" id="PS52019"/>
    </source>
</evidence>
<dbReference type="SMART" id="SM00827">
    <property type="entry name" value="PKS_AT"/>
    <property type="match status" value="1"/>
</dbReference>
<dbReference type="InterPro" id="IPR011032">
    <property type="entry name" value="GroES-like_sf"/>
</dbReference>
<evidence type="ECO:0000256" key="2">
    <source>
        <dbReference type="ARBA" id="ARBA00022553"/>
    </source>
</evidence>
<dbReference type="Gene3D" id="3.40.366.10">
    <property type="entry name" value="Malonyl-Coenzyme A Acyl Carrier Protein, domain 2"/>
    <property type="match status" value="1"/>
</dbReference>
<dbReference type="Gene3D" id="3.40.50.150">
    <property type="entry name" value="Vaccinia Virus protein VP39"/>
    <property type="match status" value="1"/>
</dbReference>
<keyword evidence="2" id="KW-0597">Phosphoprotein</keyword>
<dbReference type="InterPro" id="IPR014031">
    <property type="entry name" value="Ketoacyl_synth_C"/>
</dbReference>
<dbReference type="InterPro" id="IPR029063">
    <property type="entry name" value="SAM-dependent_MTases_sf"/>
</dbReference>
<dbReference type="SUPFAM" id="SSF53335">
    <property type="entry name" value="S-adenosyl-L-methionine-dependent methyltransferases"/>
    <property type="match status" value="1"/>
</dbReference>
<dbReference type="SMART" id="SM00826">
    <property type="entry name" value="PKS_DH"/>
    <property type="match status" value="1"/>
</dbReference>
<sequence>MIAPGTPSSHASSGAGDQFLDLPTMPIAIIGMACRFPGDATSPEKLWDLCANGRNAWSPIPSNRFNQAAWYHPNKEHLGTSYVKGAHFLTQDVSRFDASFFNFSAESASTMDPEVRMQLETVYEALENAGIPIEQVAASRTGVFAGTCFRDNHDSLLRDPNTLAPFYLTGNGAAMIANRISHFYDLRGPSLMVDTGCSTTLTLLHLACQSLRTGESNMAIVGGSNVLLNPDMFISGTNLSLLSAEGKCFAFDSRASGYGRGDGVASIIIKPLEAALRDGDPIRSVIRNTSANQDGKTPTLTSPSQEAQETLMRECYASAALNPVDTAYAEAHGTGTQAGDTIEAHALGTVFGNGRADEQPLVIGSVKTNIGHTEAASGLAGIIRVVMALEKGAIAPHLNYESPNEKISLDALKLKIPLTLQSWPANSLRRASVNNFGYGGANAHAILEHPEYLVPTPSSPHSLPSSPNPKARSRVFVLSAKDERATRAMVQQLQQYVSEVRQNPELNSDGLLDQLAFTLGQRRSRFAWNVSCSADSLPLLQSTLDSNQLSPRRSSRAPRLGMVFTGQGAQWYAMGRELFSAYPVFLHTMKEADECLRSMGATWSVVEELHRDPADSRVNQVSYSLPLSVAIQLSLVNLLRSWGIYPTGVTGHSSGEVGAAYAAGAISLSAAMSIVYSRGNLTSEFQRLLDSHGGMVAVGLGRKDAQAVLSRVRSGKAVIACVNSPSSVTISGDMTAIEEVEELLAQEQVFARRLKVEAAYHSHHMLPIADAYREMLSRFLQPEPGYDESIIYSSPTTGDRMYSVGEIASPDHWVRNMLQPVEFLDSLRNMCINPADSNNPCVDILIEVGPHGALAGPVRQTLQLPELEKAGIAYHSCLTRGQDAIQTMHRLVSSLVQQGYPVDLGAVNFPYGDQGVSVLNDLPAYPWNHETSHWAEPRINREFRTRAMAPHDLLGVPATDFNPMAPSWRHIIRPQDIPWVRDHVVQGSIIYPGAGYICMVVEALRQLDARNASSAPSWYQLQHIRILNPLILDDVSAAGVEVRLSMHPSSDSILQAQGWYDFQIQSVDPQDKWIIHCEGQCSVSTPQIGSGWAGPAYVDPEMDEEETGCWRTIDPANTYKTLHAVGVSHGPIFRNLVSAQCIPLRSRSTFKVADTAACMPYQHQQPHLLHPTTLDSVFQTVYHNLSTGGADRQTAMIPNAIASLQIASSIAVEPGHLFQSRSSLVRSGPNGFESTVRVVDATTAGSHHEPLLKIEGLFCQSLGRTATTNEQDQNLCYQTIWKPDVDFVDPTHLSFSPATTTTAGQRQLSRLQEAVIVFLSKALREINEDSVIPENQAYLAWMRSVVDEASHFLDQNGVSEEYAAALTLGMEQIEEGRFLSRFARELPDILSGKTDPRLVVEQCSSALAGSLPILPDYCSSIIQKLLDLYSHKRPVSKLLEISAGSTQATRMILDALAVDGRAGFSEYDIAIPHPDCMADAMADKLKGYGGRVALKAYSPNEPLEAQGFDPQRYDLIILFSVLCVTRNIKQTLCTIRTLLKPGGKLLVLGPSIQDIAMQMVLKLMPGWKEESLLNKSWNFLLERAGLETEGVQVVQDLNAQSFQGEVFLASSIAKPMAEMSPPEIRLMYSTIPPPEDWVRSLRASLQRHSSYSVSISSFAQSGKAPGCVCVFLDDLVSPILHHPTPNQFDVLRHLLSASRGCLWVSRGAQAESEQPWGALHQGLLRTLRCENATKRYVSLDLDPATPAWTEMSADLVARILHINFYYPSLDNPETEYSVRDNAVQISRVHSSEHESQIVTGSSRPTAHEMEPFFEIEHPIRLGVTTPGLLNSLSFSHDPSVDGPLPENYVEIEPRAFGLNFRDIMVALGELDETRMGFECSGVISHVSPQARAAGFNPGDRVYAFIIGYFANRVRIPYTSVAPIPAGMDFPTAASIPLIFITAYHALYDLARLRSGETVLIHSGTGGVGQAAIMLAQAANAEVFATVGSEEKRDFLIDRYGISPSRIFSSRNESFASHIMQATNGKGVDVVLNSLAGPLLRQSWQCIGTFGRFIEIGKRDIEQNSMVEMGPFIRSVMFASLDLITLGEQRGPEVARIFGEINSLLEAGRIRPVSPITTFSMSEVEKAFRTMQTGKHRGKIVLEPRSGDIIKVLPPSVTPVSLPSDATYIVVGGLGGIGKSVSQFLVDRGARHLVLLSRSVSRLSESNETFIRTLRDRGTTVSLQSCDIADKEQLKAVLDNCARCMPPIKGVIQGAMVLRDSIFEQMTWTSYMAALLPKVQGSWNLHELAPDLDFFVLLSSISGFGGNAGQANYAAGGSFQDALARHRAAQGLPAVSIDLGMVSSVGVVAQDQRVSDHLTKMGLRAVSEEEVLGLVESAIRDPRRTPTTCQVVTGIPSTFTRSDSAVFWNHDARFSNLGQLGDNPTPTSANGSGPCVKARLAASTTLNEASQVIEQAFIVKLADMFSRPESEIEPCMPMSHFGVDSLVAVELRNWLVATLEAECSTFDVMQSSSVTALAAKIAGKSKLVRIG</sequence>
<dbReference type="InterPro" id="IPR049900">
    <property type="entry name" value="PKS_mFAS_DH"/>
</dbReference>
<evidence type="ECO:0000313" key="12">
    <source>
        <dbReference type="EMBL" id="RJE27111.1"/>
    </source>
</evidence>
<dbReference type="SMART" id="SM00825">
    <property type="entry name" value="PKS_KS"/>
    <property type="match status" value="1"/>
</dbReference>
<dbReference type="Pfam" id="PF00109">
    <property type="entry name" value="ketoacyl-synt"/>
    <property type="match status" value="1"/>
</dbReference>
<dbReference type="SUPFAM" id="SSF50129">
    <property type="entry name" value="GroES-like"/>
    <property type="match status" value="1"/>
</dbReference>
<dbReference type="FunFam" id="3.40.50.720:FF:000209">
    <property type="entry name" value="Polyketide synthase Pks12"/>
    <property type="match status" value="1"/>
</dbReference>
<keyword evidence="7" id="KW-0012">Acyltransferase</keyword>
<keyword evidence="1" id="KW-0596">Phosphopantetheine</keyword>
<keyword evidence="6" id="KW-0511">Multifunctional enzyme</keyword>
<dbReference type="EMBL" id="MVGC01000009">
    <property type="protein sequence ID" value="RJE27111.1"/>
    <property type="molecule type" value="Genomic_DNA"/>
</dbReference>
<dbReference type="OrthoDB" id="329835at2759"/>
<dbReference type="InterPro" id="IPR014030">
    <property type="entry name" value="Ketoacyl_synth_N"/>
</dbReference>
<dbReference type="InterPro" id="IPR042104">
    <property type="entry name" value="PKS_dehydratase_sf"/>
</dbReference>
<dbReference type="PROSITE" id="PS52019">
    <property type="entry name" value="PKS_MFAS_DH"/>
    <property type="match status" value="1"/>
</dbReference>
<dbReference type="SUPFAM" id="SSF52151">
    <property type="entry name" value="FabD/lysophospholipase-like"/>
    <property type="match status" value="1"/>
</dbReference>
<dbReference type="SUPFAM" id="SSF55048">
    <property type="entry name" value="Probable ACP-binding domain of malonyl-CoA ACP transacylase"/>
    <property type="match status" value="1"/>
</dbReference>
<dbReference type="GO" id="GO:1901336">
    <property type="term" value="P:lactone biosynthetic process"/>
    <property type="evidence" value="ECO:0007669"/>
    <property type="project" value="UniProtKB-ARBA"/>
</dbReference>
<dbReference type="Gene3D" id="3.10.129.110">
    <property type="entry name" value="Polyketide synthase dehydratase"/>
    <property type="match status" value="1"/>
</dbReference>
<dbReference type="InterPro" id="IPR050091">
    <property type="entry name" value="PKS_NRPS_Biosynth_Enz"/>
</dbReference>
<dbReference type="InterPro" id="IPR001227">
    <property type="entry name" value="Ac_transferase_dom_sf"/>
</dbReference>
<dbReference type="Pfam" id="PF00698">
    <property type="entry name" value="Acyl_transf_1"/>
    <property type="match status" value="1"/>
</dbReference>
<evidence type="ECO:0000256" key="4">
    <source>
        <dbReference type="ARBA" id="ARBA00022857"/>
    </source>
</evidence>
<evidence type="ECO:0000256" key="6">
    <source>
        <dbReference type="ARBA" id="ARBA00023268"/>
    </source>
</evidence>
<dbReference type="PROSITE" id="PS50075">
    <property type="entry name" value="CARRIER"/>
    <property type="match status" value="1"/>
</dbReference>
<dbReference type="InterPro" id="IPR006162">
    <property type="entry name" value="Ppantetheine_attach_site"/>
</dbReference>
<dbReference type="CDD" id="cd05195">
    <property type="entry name" value="enoyl_red"/>
    <property type="match status" value="1"/>
</dbReference>
<dbReference type="InterPro" id="IPR036291">
    <property type="entry name" value="NAD(P)-bd_dom_sf"/>
</dbReference>
<dbReference type="InterPro" id="IPR056501">
    <property type="entry name" value="NAD-bd_HRPKS_sdrA"/>
</dbReference>
<evidence type="ECO:0000256" key="1">
    <source>
        <dbReference type="ARBA" id="ARBA00022450"/>
    </source>
</evidence>
<feature type="active site" description="Proton donor; for dehydratase activity" evidence="8">
    <location>
        <position position="1175"/>
    </location>
</feature>
<dbReference type="InterPro" id="IPR032821">
    <property type="entry name" value="PKS_assoc"/>
</dbReference>
<dbReference type="PROSITE" id="PS52004">
    <property type="entry name" value="KS3_2"/>
    <property type="match status" value="1"/>
</dbReference>
<dbReference type="InterPro" id="IPR016036">
    <property type="entry name" value="Malonyl_transacylase_ACP-bd"/>
</dbReference>
<keyword evidence="5" id="KW-0560">Oxidoreductase</keyword>
<dbReference type="GO" id="GO:0006633">
    <property type="term" value="P:fatty acid biosynthetic process"/>
    <property type="evidence" value="ECO:0007669"/>
    <property type="project" value="TreeGrafter"/>
</dbReference>
<dbReference type="CDD" id="cd00833">
    <property type="entry name" value="PKS"/>
    <property type="match status" value="1"/>
</dbReference>
<dbReference type="Pfam" id="PF02801">
    <property type="entry name" value="Ketoacyl-synt_C"/>
    <property type="match status" value="1"/>
</dbReference>
<feature type="domain" description="PKS/mFAS DH" evidence="11">
    <location>
        <begin position="951"/>
        <end position="1268"/>
    </location>
</feature>
<keyword evidence="3" id="KW-0808">Transferase</keyword>
<dbReference type="STRING" id="2070753.A0A3A3ACS7"/>
<dbReference type="GO" id="GO:0031177">
    <property type="term" value="F:phosphopantetheine binding"/>
    <property type="evidence" value="ECO:0007669"/>
    <property type="project" value="InterPro"/>
</dbReference>
<feature type="domain" description="Carrier" evidence="9">
    <location>
        <begin position="2447"/>
        <end position="2524"/>
    </location>
</feature>
<dbReference type="GO" id="GO:0016491">
    <property type="term" value="F:oxidoreductase activity"/>
    <property type="evidence" value="ECO:0007669"/>
    <property type="project" value="UniProtKB-KW"/>
</dbReference>
<dbReference type="Pfam" id="PF23297">
    <property type="entry name" value="ACP_SdgA_C"/>
    <property type="match status" value="1"/>
</dbReference>
<name>A0A3A3ACS7_9EURO</name>
<dbReference type="Proteomes" id="UP000266188">
    <property type="component" value="Unassembled WGS sequence"/>
</dbReference>
<evidence type="ECO:0000259" key="9">
    <source>
        <dbReference type="PROSITE" id="PS50075"/>
    </source>
</evidence>
<dbReference type="InterPro" id="IPR057326">
    <property type="entry name" value="KR_dom"/>
</dbReference>
<dbReference type="SUPFAM" id="SSF47336">
    <property type="entry name" value="ACP-like"/>
    <property type="match status" value="1"/>
</dbReference>
<dbReference type="SUPFAM" id="SSF51735">
    <property type="entry name" value="NAD(P)-binding Rossmann-fold domains"/>
    <property type="match status" value="2"/>
</dbReference>
<dbReference type="InterPro" id="IPR020806">
    <property type="entry name" value="PKS_PP-bd"/>
</dbReference>
<proteinExistence type="predicted"/>
<dbReference type="Pfam" id="PF13602">
    <property type="entry name" value="ADH_zinc_N_2"/>
    <property type="match status" value="1"/>
</dbReference>
<dbReference type="GO" id="GO:0030639">
    <property type="term" value="P:polyketide biosynthetic process"/>
    <property type="evidence" value="ECO:0007669"/>
    <property type="project" value="UniProtKB-ARBA"/>
</dbReference>
<feature type="active site" description="Proton acceptor; for dehydratase activity" evidence="8">
    <location>
        <position position="983"/>
    </location>
</feature>
<evidence type="ECO:0000256" key="7">
    <source>
        <dbReference type="ARBA" id="ARBA00023315"/>
    </source>
</evidence>
<dbReference type="InterPro" id="IPR020807">
    <property type="entry name" value="PKS_DH"/>
</dbReference>
<dbReference type="InterPro" id="IPR049552">
    <property type="entry name" value="PKS_DH_N"/>
</dbReference>
<dbReference type="PROSITE" id="PS00012">
    <property type="entry name" value="PHOSPHOPANTETHEINE"/>
    <property type="match status" value="1"/>
</dbReference>
<dbReference type="InterPro" id="IPR013968">
    <property type="entry name" value="PKS_KR"/>
</dbReference>
<evidence type="ECO:0000256" key="3">
    <source>
        <dbReference type="ARBA" id="ARBA00022679"/>
    </source>
</evidence>
<dbReference type="InterPro" id="IPR016035">
    <property type="entry name" value="Acyl_Trfase/lysoPLipase"/>
</dbReference>
<dbReference type="PANTHER" id="PTHR43775">
    <property type="entry name" value="FATTY ACID SYNTHASE"/>
    <property type="match status" value="1"/>
</dbReference>
<comment type="caution">
    <text evidence="12">The sequence shown here is derived from an EMBL/GenBank/DDBJ whole genome shotgun (WGS) entry which is preliminary data.</text>
</comment>
<feature type="region of interest" description="N-terminal hotdog fold" evidence="8">
    <location>
        <begin position="951"/>
        <end position="1088"/>
    </location>
</feature>
<dbReference type="Gene3D" id="3.40.50.720">
    <property type="entry name" value="NAD(P)-binding Rossmann-like Domain"/>
    <property type="match status" value="3"/>
</dbReference>
<dbReference type="SMART" id="SM00823">
    <property type="entry name" value="PKS_PP"/>
    <property type="match status" value="1"/>
</dbReference>